<gene>
    <name evidence="1" type="ORF">METZ01_LOCUS488921</name>
</gene>
<organism evidence="1">
    <name type="scientific">marine metagenome</name>
    <dbReference type="NCBI Taxonomy" id="408172"/>
    <lineage>
        <taxon>unclassified sequences</taxon>
        <taxon>metagenomes</taxon>
        <taxon>ecological metagenomes</taxon>
    </lineage>
</organism>
<evidence type="ECO:0008006" key="2">
    <source>
        <dbReference type="Google" id="ProtNLM"/>
    </source>
</evidence>
<evidence type="ECO:0000313" key="1">
    <source>
        <dbReference type="EMBL" id="SVE36067.1"/>
    </source>
</evidence>
<dbReference type="AlphaFoldDB" id="A0A383CUQ3"/>
<dbReference type="InterPro" id="IPR027417">
    <property type="entry name" value="P-loop_NTPase"/>
</dbReference>
<sequence>QYNIKVNNVFEDSVSNKMSNIKTFYMGDSRLKISTIHSFKGWELKNIVILIPDDGTSSEALDELIYTSISRSMSSLTIINQNSRYLGFGSTWNSTSLQLPITAN</sequence>
<reference evidence="1" key="1">
    <citation type="submission" date="2018-05" db="EMBL/GenBank/DDBJ databases">
        <authorList>
            <person name="Lanie J.A."/>
            <person name="Ng W.-L."/>
            <person name="Kazmierczak K.M."/>
            <person name="Andrzejewski T.M."/>
            <person name="Davidsen T.M."/>
            <person name="Wayne K.J."/>
            <person name="Tettelin H."/>
            <person name="Glass J.I."/>
            <person name="Rusch D."/>
            <person name="Podicherti R."/>
            <person name="Tsui H.-C.T."/>
            <person name="Winkler M.E."/>
        </authorList>
    </citation>
    <scope>NUCLEOTIDE SEQUENCE</scope>
</reference>
<dbReference type="EMBL" id="UINC01211951">
    <property type="protein sequence ID" value="SVE36067.1"/>
    <property type="molecule type" value="Genomic_DNA"/>
</dbReference>
<name>A0A383CUQ3_9ZZZZ</name>
<dbReference type="Gene3D" id="3.40.50.300">
    <property type="entry name" value="P-loop containing nucleotide triphosphate hydrolases"/>
    <property type="match status" value="1"/>
</dbReference>
<feature type="non-terminal residue" evidence="1">
    <location>
        <position position="1"/>
    </location>
</feature>
<dbReference type="SUPFAM" id="SSF52540">
    <property type="entry name" value="P-loop containing nucleoside triphosphate hydrolases"/>
    <property type="match status" value="1"/>
</dbReference>
<protein>
    <recommendedName>
        <fullName evidence="2">UvrD-like helicase C-terminal domain-containing protein</fullName>
    </recommendedName>
</protein>
<proteinExistence type="predicted"/>
<accession>A0A383CUQ3</accession>